<keyword evidence="1" id="KW-0472">Membrane</keyword>
<feature type="chain" id="PRO_5003128145" evidence="2">
    <location>
        <begin position="25"/>
        <end position="673"/>
    </location>
</feature>
<accession>D9SHS2</accession>
<keyword evidence="1" id="KW-1133">Transmembrane helix</keyword>
<evidence type="ECO:0000256" key="2">
    <source>
        <dbReference type="SAM" id="SignalP"/>
    </source>
</evidence>
<name>D9SHS2_GALCS</name>
<dbReference type="Gene3D" id="1.20.950.20">
    <property type="entry name" value="Transmembrane di-heme cytochromes, Chain C"/>
    <property type="match status" value="1"/>
</dbReference>
<evidence type="ECO:0000256" key="1">
    <source>
        <dbReference type="SAM" id="Phobius"/>
    </source>
</evidence>
<keyword evidence="1" id="KW-0812">Transmembrane</keyword>
<dbReference type="EMBL" id="CP002159">
    <property type="protein sequence ID" value="ADL56012.1"/>
    <property type="molecule type" value="Genomic_DNA"/>
</dbReference>
<gene>
    <name evidence="3" type="ordered locus">Galf_2006</name>
</gene>
<feature type="transmembrane region" description="Helical" evidence="1">
    <location>
        <begin position="457"/>
        <end position="479"/>
    </location>
</feature>
<feature type="transmembrane region" description="Helical" evidence="1">
    <location>
        <begin position="415"/>
        <end position="437"/>
    </location>
</feature>
<dbReference type="STRING" id="395494.Galf_2006"/>
<feature type="signal peptide" evidence="2">
    <location>
        <begin position="1"/>
        <end position="24"/>
    </location>
</feature>
<dbReference type="OrthoDB" id="9814800at2"/>
<proteinExistence type="predicted"/>
<feature type="transmembrane region" description="Helical" evidence="1">
    <location>
        <begin position="349"/>
        <end position="370"/>
    </location>
</feature>
<organism evidence="3 4">
    <name type="scientific">Gallionella capsiferriformans (strain ES-2)</name>
    <name type="common">Gallionella ferruginea capsiferriformans (strain ES-2)</name>
    <dbReference type="NCBI Taxonomy" id="395494"/>
    <lineage>
        <taxon>Bacteria</taxon>
        <taxon>Pseudomonadati</taxon>
        <taxon>Pseudomonadota</taxon>
        <taxon>Betaproteobacteria</taxon>
        <taxon>Nitrosomonadales</taxon>
        <taxon>Gallionellaceae</taxon>
        <taxon>Gallionella</taxon>
    </lineage>
</organism>
<dbReference type="eggNOG" id="COG2864">
    <property type="taxonomic scope" value="Bacteria"/>
</dbReference>
<dbReference type="InterPro" id="IPR036280">
    <property type="entry name" value="Multihaem_cyt_sf"/>
</dbReference>
<dbReference type="Gene3D" id="3.90.10.10">
    <property type="entry name" value="Cytochrome C3"/>
    <property type="match status" value="2"/>
</dbReference>
<dbReference type="AlphaFoldDB" id="D9SHS2"/>
<evidence type="ECO:0000313" key="3">
    <source>
        <dbReference type="EMBL" id="ADL56012.1"/>
    </source>
</evidence>
<protein>
    <submittedName>
        <fullName evidence="3">Cytochrome b/b6 domain</fullName>
    </submittedName>
</protein>
<dbReference type="GO" id="GO:0016020">
    <property type="term" value="C:membrane"/>
    <property type="evidence" value="ECO:0007669"/>
    <property type="project" value="UniProtKB-SubCell"/>
</dbReference>
<dbReference type="GO" id="GO:0009055">
    <property type="term" value="F:electron transfer activity"/>
    <property type="evidence" value="ECO:0007669"/>
    <property type="project" value="InterPro"/>
</dbReference>
<reference evidence="3 4" key="1">
    <citation type="submission" date="2010-08" db="EMBL/GenBank/DDBJ databases">
        <title>Complete sequence of Gallionella capsiferriformans ES-2.</title>
        <authorList>
            <consortium name="US DOE Joint Genome Institute"/>
            <person name="Lucas S."/>
            <person name="Copeland A."/>
            <person name="Lapidus A."/>
            <person name="Cheng J.-F."/>
            <person name="Bruce D."/>
            <person name="Goodwin L."/>
            <person name="Pitluck S."/>
            <person name="Chertkov O."/>
            <person name="Davenport K.W."/>
            <person name="Detter J.C."/>
            <person name="Han C."/>
            <person name="Tapia R."/>
            <person name="Land M."/>
            <person name="Hauser L."/>
            <person name="Chang Y.-J."/>
            <person name="Jeffries C."/>
            <person name="Kyrpides N."/>
            <person name="Ivanova N."/>
            <person name="Mikhailova N."/>
            <person name="Shelobolina E.S."/>
            <person name="Picardal F."/>
            <person name="Roden E."/>
            <person name="Emerson D."/>
            <person name="Woyke T."/>
        </authorList>
    </citation>
    <scope>NUCLEOTIDE SEQUENCE [LARGE SCALE GENOMIC DNA]</scope>
    <source>
        <strain evidence="3 4">ES-2</strain>
    </source>
</reference>
<evidence type="ECO:0000313" key="4">
    <source>
        <dbReference type="Proteomes" id="UP000001235"/>
    </source>
</evidence>
<keyword evidence="2" id="KW-0732">Signal</keyword>
<keyword evidence="4" id="KW-1185">Reference proteome</keyword>
<dbReference type="SUPFAM" id="SSF48695">
    <property type="entry name" value="Multiheme cytochromes"/>
    <property type="match status" value="1"/>
</dbReference>
<dbReference type="Proteomes" id="UP000001235">
    <property type="component" value="Chromosome"/>
</dbReference>
<feature type="transmembrane region" description="Helical" evidence="1">
    <location>
        <begin position="649"/>
        <end position="670"/>
    </location>
</feature>
<feature type="transmembrane region" description="Helical" evidence="1">
    <location>
        <begin position="566"/>
        <end position="588"/>
    </location>
</feature>
<dbReference type="HOGENOM" id="CLU_021306_0_0_4"/>
<sequence precursor="true">MYLSKLALWFFSVVLFALSSVTFAQDDDSSDGGTQVQVSNKLDNASCLKCHNGKIKVAGGEDMRVLHAIKKLPFSKSVHGQMQCVACHTGIKDGSQSHKVESKTAGCVGCHTALWETVKQDNLTEEKSRLGKVVSNIEAYKKTFHARANADDPSRANASCDDCHDTHSFNVPPKGSVARTAWHLAIPNTCGEKCHTDQLEEYATSVHGKKVLEEHSPKAAVCTDCHTSHGITNTSGESFKLDIVQACGGCHTENLKSYSETFHGQVNALGYGYTAKCYNCHGSHGILSPTDPESTVHPDNRLKTCQQCHSGNKGWAGLQKATPGFVSFAPHANTHNFEKYPQMWIASKFMLSLLAGVFAFFWLHSALWYWREHKDGCPVYFNKDGNTKSHIAINDLLSGPAKGKQIRRFSKLTRAAHLIFALVTMTLILTGMLVFYADTEWAHVVVRALGGAKIAGIIHRICATAFLGIFIAQLVYVLAKLLRSKTFKWFGPDSLIPNWNDLNKIVEMFRWFFGRGPRPVFDRWTYWEKFDFWAVFWGVGIIGSSGLMLAFPHITAQFLPGWMFNVLTLVHGEEAFLAAVFLFTVHFFNNHFRPDKFPPPDVVMFTGSVPVEEFKREHTEHYNRLVESGELDKYLVDAPSRKMTLASKVLGLTLIAIGLTLLVLVIIGFVGNT</sequence>
<feature type="transmembrane region" description="Helical" evidence="1">
    <location>
        <begin position="532"/>
        <end position="554"/>
    </location>
</feature>
<dbReference type="KEGG" id="gca:Galf_2006"/>